<dbReference type="Pfam" id="PF03992">
    <property type="entry name" value="ABM"/>
    <property type="match status" value="1"/>
</dbReference>
<evidence type="ECO:0000259" key="1">
    <source>
        <dbReference type="PROSITE" id="PS51725"/>
    </source>
</evidence>
<evidence type="ECO:0000313" key="2">
    <source>
        <dbReference type="EMBL" id="GAA4956629.1"/>
    </source>
</evidence>
<dbReference type="AlphaFoldDB" id="A0AAV3U828"/>
<comment type="caution">
    <text evidence="2">The sequence shown here is derived from an EMBL/GenBank/DDBJ whole genome shotgun (WGS) entry which is preliminary data.</text>
</comment>
<name>A0AAV3U828_9ALTE</name>
<keyword evidence="2" id="KW-0503">Monooxygenase</keyword>
<feature type="domain" description="ABM" evidence="1">
    <location>
        <begin position="2"/>
        <end position="96"/>
    </location>
</feature>
<dbReference type="InterPro" id="IPR007138">
    <property type="entry name" value="ABM_dom"/>
</dbReference>
<dbReference type="RefSeq" id="WP_345426817.1">
    <property type="nucleotide sequence ID" value="NZ_AP031496.1"/>
</dbReference>
<gene>
    <name evidence="2" type="ORF">GCM10025791_41200</name>
</gene>
<keyword evidence="3" id="KW-1185">Reference proteome</keyword>
<dbReference type="SUPFAM" id="SSF54909">
    <property type="entry name" value="Dimeric alpha+beta barrel"/>
    <property type="match status" value="1"/>
</dbReference>
<dbReference type="EMBL" id="BAABLX010000073">
    <property type="protein sequence ID" value="GAA4956629.1"/>
    <property type="molecule type" value="Genomic_DNA"/>
</dbReference>
<dbReference type="PROSITE" id="PS51725">
    <property type="entry name" value="ABM"/>
    <property type="match status" value="1"/>
</dbReference>
<accession>A0AAV3U828</accession>
<evidence type="ECO:0000313" key="3">
    <source>
        <dbReference type="Proteomes" id="UP001409585"/>
    </source>
</evidence>
<dbReference type="GO" id="GO:0004497">
    <property type="term" value="F:monooxygenase activity"/>
    <property type="evidence" value="ECO:0007669"/>
    <property type="project" value="UniProtKB-KW"/>
</dbReference>
<dbReference type="InterPro" id="IPR011008">
    <property type="entry name" value="Dimeric_a/b-barrel"/>
</dbReference>
<protein>
    <submittedName>
        <fullName evidence="2">Antibiotic biosynthesis monooxygenase</fullName>
    </submittedName>
</protein>
<reference evidence="3" key="1">
    <citation type="journal article" date="2019" name="Int. J. Syst. Evol. Microbiol.">
        <title>The Global Catalogue of Microorganisms (GCM) 10K type strain sequencing project: providing services to taxonomists for standard genome sequencing and annotation.</title>
        <authorList>
            <consortium name="The Broad Institute Genomics Platform"/>
            <consortium name="The Broad Institute Genome Sequencing Center for Infectious Disease"/>
            <person name="Wu L."/>
            <person name="Ma J."/>
        </authorList>
    </citation>
    <scope>NUCLEOTIDE SEQUENCE [LARGE SCALE GENOMIC DNA]</scope>
    <source>
        <strain evidence="3">JCM 19134</strain>
    </source>
</reference>
<sequence length="99" mass="11465">MIYELAEIEIIPNSHIDFEKAVAEAAPYFQSAEGCLSFRLDKIAEKDNGYLLVVGWQSVRHHMELFRATDNFQQWRKLASHFFAAPPKVVHTEHVFNAF</sequence>
<dbReference type="Gene3D" id="3.30.70.100">
    <property type="match status" value="1"/>
</dbReference>
<dbReference type="Proteomes" id="UP001409585">
    <property type="component" value="Unassembled WGS sequence"/>
</dbReference>
<organism evidence="2 3">
    <name type="scientific">Halioxenophilus aromaticivorans</name>
    <dbReference type="NCBI Taxonomy" id="1306992"/>
    <lineage>
        <taxon>Bacteria</taxon>
        <taxon>Pseudomonadati</taxon>
        <taxon>Pseudomonadota</taxon>
        <taxon>Gammaproteobacteria</taxon>
        <taxon>Alteromonadales</taxon>
        <taxon>Alteromonadaceae</taxon>
        <taxon>Halioxenophilus</taxon>
    </lineage>
</organism>
<keyword evidence="2" id="KW-0560">Oxidoreductase</keyword>
<proteinExistence type="predicted"/>